<dbReference type="EMBL" id="BNEK01000005">
    <property type="protein sequence ID" value="GHJ31375.1"/>
    <property type="molecule type" value="Genomic_DNA"/>
</dbReference>
<reference evidence="2" key="1">
    <citation type="submission" date="2024-05" db="EMBL/GenBank/DDBJ databases">
        <title>Whole genome shotgun sequence of Streptomyces hygroscopicus NBRC 113678.</title>
        <authorList>
            <person name="Komaki H."/>
            <person name="Tamura T."/>
        </authorList>
    </citation>
    <scope>NUCLEOTIDE SEQUENCE</scope>
    <source>
        <strain evidence="2">N11-34</strain>
    </source>
</reference>
<protein>
    <submittedName>
        <fullName evidence="2">Uncharacterized protein</fullName>
    </submittedName>
</protein>
<accession>A0ABQ3U703</accession>
<proteinExistence type="predicted"/>
<evidence type="ECO:0000313" key="3">
    <source>
        <dbReference type="Proteomes" id="UP001054854"/>
    </source>
</evidence>
<name>A0ABQ3U703_STRHY</name>
<sequence length="66" mass="7283">MLRDRRWEKGAGTHRWEDGPEGPPLGGREEAAGGSAVERTDPAAEETAEETVLRDPRREDGAEDRP</sequence>
<gene>
    <name evidence="2" type="ORF">TPA0910_58080</name>
</gene>
<feature type="region of interest" description="Disordered" evidence="1">
    <location>
        <begin position="1"/>
        <end position="66"/>
    </location>
</feature>
<comment type="caution">
    <text evidence="2">The sequence shown here is derived from an EMBL/GenBank/DDBJ whole genome shotgun (WGS) entry which is preliminary data.</text>
</comment>
<feature type="compositionally biased region" description="Basic and acidic residues" evidence="1">
    <location>
        <begin position="1"/>
        <end position="18"/>
    </location>
</feature>
<evidence type="ECO:0000256" key="1">
    <source>
        <dbReference type="SAM" id="MobiDB-lite"/>
    </source>
</evidence>
<keyword evidence="3" id="KW-1185">Reference proteome</keyword>
<feature type="compositionally biased region" description="Basic and acidic residues" evidence="1">
    <location>
        <begin position="51"/>
        <end position="66"/>
    </location>
</feature>
<dbReference type="Proteomes" id="UP001054854">
    <property type="component" value="Unassembled WGS sequence"/>
</dbReference>
<evidence type="ECO:0000313" key="2">
    <source>
        <dbReference type="EMBL" id="GHJ31375.1"/>
    </source>
</evidence>
<organism evidence="2 3">
    <name type="scientific">Streptomyces hygroscopicus</name>
    <dbReference type="NCBI Taxonomy" id="1912"/>
    <lineage>
        <taxon>Bacteria</taxon>
        <taxon>Bacillati</taxon>
        <taxon>Actinomycetota</taxon>
        <taxon>Actinomycetes</taxon>
        <taxon>Kitasatosporales</taxon>
        <taxon>Streptomycetaceae</taxon>
        <taxon>Streptomyces</taxon>
        <taxon>Streptomyces violaceusniger group</taxon>
    </lineage>
</organism>